<gene>
    <name evidence="5" type="ORF">DSTB1V02_LOCUS8399</name>
</gene>
<name>A0A7R8XJ13_9CRUS</name>
<dbReference type="EMBL" id="LR901429">
    <property type="protein sequence ID" value="CAD7248588.1"/>
    <property type="molecule type" value="Genomic_DNA"/>
</dbReference>
<dbReference type="Proteomes" id="UP000677054">
    <property type="component" value="Unassembled WGS sequence"/>
</dbReference>
<protein>
    <submittedName>
        <fullName evidence="5">Uncharacterized protein</fullName>
    </submittedName>
</protein>
<dbReference type="PROSITE" id="PS50088">
    <property type="entry name" value="ANK_REPEAT"/>
    <property type="match status" value="3"/>
</dbReference>
<dbReference type="PANTHER" id="PTHR24171">
    <property type="entry name" value="ANKYRIN REPEAT DOMAIN-CONTAINING PROTEIN 39-RELATED"/>
    <property type="match status" value="1"/>
</dbReference>
<feature type="repeat" description="ANK" evidence="3">
    <location>
        <begin position="178"/>
        <end position="210"/>
    </location>
</feature>
<dbReference type="SUPFAM" id="SSF48403">
    <property type="entry name" value="Ankyrin repeat"/>
    <property type="match status" value="1"/>
</dbReference>
<keyword evidence="6" id="KW-1185">Reference proteome</keyword>
<dbReference type="PRINTS" id="PR01415">
    <property type="entry name" value="ANKYRIN"/>
</dbReference>
<evidence type="ECO:0000313" key="6">
    <source>
        <dbReference type="Proteomes" id="UP000677054"/>
    </source>
</evidence>
<dbReference type="InterPro" id="IPR036770">
    <property type="entry name" value="Ankyrin_rpt-contain_sf"/>
</dbReference>
<proteinExistence type="predicted"/>
<dbReference type="Pfam" id="PF00023">
    <property type="entry name" value="Ank"/>
    <property type="match status" value="1"/>
</dbReference>
<keyword evidence="2 3" id="KW-0040">ANK repeat</keyword>
<feature type="region of interest" description="Disordered" evidence="4">
    <location>
        <begin position="300"/>
        <end position="330"/>
    </location>
</feature>
<feature type="repeat" description="ANK" evidence="3">
    <location>
        <begin position="145"/>
        <end position="177"/>
    </location>
</feature>
<dbReference type="InterPro" id="IPR002110">
    <property type="entry name" value="Ankyrin_rpt"/>
</dbReference>
<dbReference type="EMBL" id="CAJPEV010001912">
    <property type="protein sequence ID" value="CAG0894858.1"/>
    <property type="molecule type" value="Genomic_DNA"/>
</dbReference>
<dbReference type="AlphaFoldDB" id="A0A7R8XJ13"/>
<evidence type="ECO:0000256" key="4">
    <source>
        <dbReference type="SAM" id="MobiDB-lite"/>
    </source>
</evidence>
<keyword evidence="1" id="KW-0677">Repeat</keyword>
<evidence type="ECO:0000256" key="3">
    <source>
        <dbReference type="PROSITE-ProRule" id="PRU00023"/>
    </source>
</evidence>
<dbReference type="Pfam" id="PF12796">
    <property type="entry name" value="Ank_2"/>
    <property type="match status" value="1"/>
</dbReference>
<accession>A0A7R8XJ13</accession>
<dbReference type="PROSITE" id="PS50297">
    <property type="entry name" value="ANK_REP_REGION"/>
    <property type="match status" value="3"/>
</dbReference>
<feature type="repeat" description="ANK" evidence="3">
    <location>
        <begin position="112"/>
        <end position="144"/>
    </location>
</feature>
<organism evidence="5">
    <name type="scientific">Darwinula stevensoni</name>
    <dbReference type="NCBI Taxonomy" id="69355"/>
    <lineage>
        <taxon>Eukaryota</taxon>
        <taxon>Metazoa</taxon>
        <taxon>Ecdysozoa</taxon>
        <taxon>Arthropoda</taxon>
        <taxon>Crustacea</taxon>
        <taxon>Oligostraca</taxon>
        <taxon>Ostracoda</taxon>
        <taxon>Podocopa</taxon>
        <taxon>Podocopida</taxon>
        <taxon>Darwinulocopina</taxon>
        <taxon>Darwinuloidea</taxon>
        <taxon>Darwinulidae</taxon>
        <taxon>Darwinula</taxon>
    </lineage>
</organism>
<evidence type="ECO:0000256" key="2">
    <source>
        <dbReference type="ARBA" id="ARBA00023043"/>
    </source>
</evidence>
<dbReference type="OrthoDB" id="427518at2759"/>
<sequence>MMESEVMSYASILELVSGSETEDSDAVQHGEKQMQAISVPGRLYQPLRVVSTSNLPSNAIRPCGVAGGPGRTLVLGVPPPGYQQNQQDKEKAFAFGEPANEMSKRLLYFAKLGYTALHLAAQNGHASVVEVLLKSGVNRNVTNKMEKTPLHLAATEGHANICEILIKQGALVNLKDMLQMTPLHWAVDRNHYEVAELLLRYGATIQCSKFGKTPLDIAADLGNPAMLAMLETGAKAAPDPELESEREQAAAIKSISSLVPSLLDQEIITVNKSGTKQATYQKVQDSSRGKKEILSLISEMKTSSTSSDASASSESLESDCSQQPMCSQSSDDEGLKILEAHGITLLPHDDSNIISTALQAGQTIALSEAGKLALSFLNSEEHKPKEPVEKVKSQVIKAPIAKKAGSHIILNTNSIKAMQVGAVQKPIVLSKQQLAKLSSLKKVRVVCVKPKQSLQIIKLQENPPSQIMNVISSRESKDPLASIKATLKPGLSCFL</sequence>
<evidence type="ECO:0000256" key="1">
    <source>
        <dbReference type="ARBA" id="ARBA00022737"/>
    </source>
</evidence>
<feature type="compositionally biased region" description="Low complexity" evidence="4">
    <location>
        <begin position="300"/>
        <end position="321"/>
    </location>
</feature>
<dbReference type="SMART" id="SM00248">
    <property type="entry name" value="ANK"/>
    <property type="match status" value="4"/>
</dbReference>
<reference evidence="5" key="1">
    <citation type="submission" date="2020-11" db="EMBL/GenBank/DDBJ databases">
        <authorList>
            <person name="Tran Van P."/>
        </authorList>
    </citation>
    <scope>NUCLEOTIDE SEQUENCE</scope>
</reference>
<evidence type="ECO:0000313" key="5">
    <source>
        <dbReference type="EMBL" id="CAD7248588.1"/>
    </source>
</evidence>
<dbReference type="Gene3D" id="1.25.40.20">
    <property type="entry name" value="Ankyrin repeat-containing domain"/>
    <property type="match status" value="2"/>
</dbReference>